<organism evidence="2 3">
    <name type="scientific">Ilumatobacter coccineus (strain NBRC 103263 / KCTC 29153 / YM16-304)</name>
    <dbReference type="NCBI Taxonomy" id="1313172"/>
    <lineage>
        <taxon>Bacteria</taxon>
        <taxon>Bacillati</taxon>
        <taxon>Actinomycetota</taxon>
        <taxon>Acidimicrobiia</taxon>
        <taxon>Acidimicrobiales</taxon>
        <taxon>Ilumatobacteraceae</taxon>
        <taxon>Ilumatobacter</taxon>
    </lineage>
</organism>
<protein>
    <submittedName>
        <fullName evidence="2">Uncharacterized protein</fullName>
    </submittedName>
</protein>
<feature type="region of interest" description="Disordered" evidence="1">
    <location>
        <begin position="1"/>
        <end position="37"/>
    </location>
</feature>
<dbReference type="KEGG" id="aym:YM304_05850"/>
<reference evidence="2 3" key="1">
    <citation type="journal article" date="2013" name="Int. J. Syst. Evol. Microbiol.">
        <title>Ilumatobacter nonamiense sp. nov. and Ilumatobacter coccineum sp. nov., isolated from seashore sand.</title>
        <authorList>
            <person name="Matsumoto A."/>
            <person name="Kasai H."/>
            <person name="Matsuo Y."/>
            <person name="Shizuri Y."/>
            <person name="Ichikawa N."/>
            <person name="Fujita N."/>
            <person name="Omura S."/>
            <person name="Takahashi Y."/>
        </authorList>
    </citation>
    <scope>NUCLEOTIDE SEQUENCE [LARGE SCALE GENOMIC DNA]</scope>
    <source>
        <strain evidence="3">NBRC 103263 / KCTC 29153 / YM16-304</strain>
    </source>
</reference>
<dbReference type="EMBL" id="AP012057">
    <property type="protein sequence ID" value="BAN00899.1"/>
    <property type="molecule type" value="Genomic_DNA"/>
</dbReference>
<sequence>MSDTVCGDARDRKQGRAAGIVRRDPGTTSSRPTQHNEVISMNNTPCRIVEGGASER</sequence>
<dbReference type="Proteomes" id="UP000011863">
    <property type="component" value="Chromosome"/>
</dbReference>
<feature type="compositionally biased region" description="Polar residues" evidence="1">
    <location>
        <begin position="26"/>
        <end position="37"/>
    </location>
</feature>
<evidence type="ECO:0000313" key="3">
    <source>
        <dbReference type="Proteomes" id="UP000011863"/>
    </source>
</evidence>
<gene>
    <name evidence="2" type="ORF">YM304_05850</name>
</gene>
<evidence type="ECO:0000313" key="2">
    <source>
        <dbReference type="EMBL" id="BAN00899.1"/>
    </source>
</evidence>
<dbReference type="AlphaFoldDB" id="A0A6C7E6M7"/>
<name>A0A6C7E6M7_ILUCY</name>
<proteinExistence type="predicted"/>
<evidence type="ECO:0000256" key="1">
    <source>
        <dbReference type="SAM" id="MobiDB-lite"/>
    </source>
</evidence>
<keyword evidence="3" id="KW-1185">Reference proteome</keyword>
<accession>A0A6C7E6M7</accession>